<dbReference type="InterPro" id="IPR050319">
    <property type="entry name" value="ABC_transp_ATP-bind"/>
</dbReference>
<dbReference type="eggNOG" id="COG1124">
    <property type="taxonomic scope" value="Bacteria"/>
</dbReference>
<evidence type="ECO:0000259" key="5">
    <source>
        <dbReference type="PROSITE" id="PS50893"/>
    </source>
</evidence>
<feature type="domain" description="ABC transporter" evidence="5">
    <location>
        <begin position="2"/>
        <end position="202"/>
    </location>
</feature>
<organism evidence="6 7">
    <name type="scientific">Fusobacterium vincentii 4_1_13</name>
    <dbReference type="NCBI Taxonomy" id="469606"/>
    <lineage>
        <taxon>Bacteria</taxon>
        <taxon>Fusobacteriati</taxon>
        <taxon>Fusobacteriota</taxon>
        <taxon>Fusobacteriia</taxon>
        <taxon>Fusobacteriales</taxon>
        <taxon>Fusobacteriaceae</taxon>
        <taxon>Fusobacterium</taxon>
    </lineage>
</organism>
<accession>A0A0M1VUT9</accession>
<dbReference type="SMART" id="SM00382">
    <property type="entry name" value="AAA"/>
    <property type="match status" value="1"/>
</dbReference>
<protein>
    <recommendedName>
        <fullName evidence="5">ABC transporter domain-containing protein</fullName>
    </recommendedName>
</protein>
<dbReference type="SUPFAM" id="SSF52540">
    <property type="entry name" value="P-loop containing nucleoside triphosphate hydrolases"/>
    <property type="match status" value="1"/>
</dbReference>
<dbReference type="InterPro" id="IPR027417">
    <property type="entry name" value="P-loop_NTPase"/>
</dbReference>
<dbReference type="Proteomes" id="UP000004925">
    <property type="component" value="Unassembled WGS sequence"/>
</dbReference>
<dbReference type="PROSITE" id="PS50893">
    <property type="entry name" value="ABC_TRANSPORTER_2"/>
    <property type="match status" value="1"/>
</dbReference>
<dbReference type="Pfam" id="PF00005">
    <property type="entry name" value="ABC_tran"/>
    <property type="match status" value="1"/>
</dbReference>
<comment type="caution">
    <text evidence="6">The sequence shown here is derived from an EMBL/GenBank/DDBJ whole genome shotgun (WGS) entry which is preliminary data.</text>
</comment>
<dbReference type="EMBL" id="ACDE02000019">
    <property type="protein sequence ID" value="EEO40348.1"/>
    <property type="molecule type" value="Genomic_DNA"/>
</dbReference>
<name>A0A0M1VUT9_FUSVC</name>
<evidence type="ECO:0000313" key="6">
    <source>
        <dbReference type="EMBL" id="EEO40348.1"/>
    </source>
</evidence>
<sequence>MLEIKNVSFNYLKGMPILNDISLNVKAGEIVGIFGSSGCGKSTLAKIIAGILKPSKGTILVDGKELEKEGYCSVQLIYQHPEKATNPKWKMDKILNEGWIVDNETIKKMGIKNYWLTRWPQELSGGELQRFCITRALGPKTKYLIADEITTMLDALTQVKIWKNLIIAAKEKNIGMIVVTHNKFLADRICDRIISLENLNSMDY</sequence>
<dbReference type="GO" id="GO:0005524">
    <property type="term" value="F:ATP binding"/>
    <property type="evidence" value="ECO:0007669"/>
    <property type="project" value="UniProtKB-KW"/>
</dbReference>
<dbReference type="Gene3D" id="3.40.50.300">
    <property type="entry name" value="P-loop containing nucleotide triphosphate hydrolases"/>
    <property type="match status" value="1"/>
</dbReference>
<evidence type="ECO:0000256" key="3">
    <source>
        <dbReference type="ARBA" id="ARBA00022741"/>
    </source>
</evidence>
<dbReference type="PANTHER" id="PTHR43776">
    <property type="entry name" value="TRANSPORT ATP-BINDING PROTEIN"/>
    <property type="match status" value="1"/>
</dbReference>
<dbReference type="InterPro" id="IPR003439">
    <property type="entry name" value="ABC_transporter-like_ATP-bd"/>
</dbReference>
<dbReference type="HOGENOM" id="CLU_000604_1_23_0"/>
<dbReference type="InterPro" id="IPR003593">
    <property type="entry name" value="AAA+_ATPase"/>
</dbReference>
<dbReference type="GO" id="GO:0055085">
    <property type="term" value="P:transmembrane transport"/>
    <property type="evidence" value="ECO:0007669"/>
    <property type="project" value="UniProtKB-ARBA"/>
</dbReference>
<evidence type="ECO:0000313" key="7">
    <source>
        <dbReference type="Proteomes" id="UP000004925"/>
    </source>
</evidence>
<keyword evidence="2" id="KW-0813">Transport</keyword>
<dbReference type="RefSeq" id="WP_008803045.1">
    <property type="nucleotide sequence ID" value="NZ_KQ235737.1"/>
</dbReference>
<comment type="similarity">
    <text evidence="1">Belongs to the ABC transporter superfamily.</text>
</comment>
<keyword evidence="4" id="KW-0067">ATP-binding</keyword>
<dbReference type="GO" id="GO:0016887">
    <property type="term" value="F:ATP hydrolysis activity"/>
    <property type="evidence" value="ECO:0007669"/>
    <property type="project" value="InterPro"/>
</dbReference>
<dbReference type="AlphaFoldDB" id="A0A0M1VUT9"/>
<reference evidence="6 7" key="1">
    <citation type="submission" date="2011-10" db="EMBL/GenBank/DDBJ databases">
        <title>The Genome Sequence of Fusobacterium sp. 4_1_13.</title>
        <authorList>
            <consortium name="The Broad Institute Genome Sequencing Platform"/>
            <person name="Earl A."/>
            <person name="Ward D."/>
            <person name="Feldgarden M."/>
            <person name="Gevers D."/>
            <person name="Strauss J."/>
            <person name="Ambrose C."/>
            <person name="Allen-Vercoe E."/>
            <person name="Young S.K."/>
            <person name="Zeng Q."/>
            <person name="Gargeya S."/>
            <person name="Fitzgerald M."/>
            <person name="Haas B."/>
            <person name="Abouelleil A."/>
            <person name="Alvarado L."/>
            <person name="Arachchi H.M."/>
            <person name="Berlin A."/>
            <person name="Brown A."/>
            <person name="Chapman S.B."/>
            <person name="Chen Z."/>
            <person name="Dunbar C."/>
            <person name="Freedman E."/>
            <person name="Gearin G."/>
            <person name="Goldberg J."/>
            <person name="Griggs A."/>
            <person name="Gujja S."/>
            <person name="Heiman D."/>
            <person name="Howarth C."/>
            <person name="Larson L."/>
            <person name="Lui A."/>
            <person name="MacDonald P.J."/>
            <person name="Montmayeur A."/>
            <person name="Murphy C."/>
            <person name="Neiman D."/>
            <person name="Pearson M."/>
            <person name="Priest M."/>
            <person name="Roberts A."/>
            <person name="Saif S."/>
            <person name="Shea T."/>
            <person name="Shenoy N."/>
            <person name="Sisk P."/>
            <person name="Stolte C."/>
            <person name="Sykes S."/>
            <person name="Wortman J."/>
            <person name="Nusbaum C."/>
            <person name="Birren B."/>
        </authorList>
    </citation>
    <scope>NUCLEOTIDE SEQUENCE [LARGE SCALE GENOMIC DNA]</scope>
    <source>
        <strain evidence="6 7">4_1_13</strain>
    </source>
</reference>
<evidence type="ECO:0000256" key="4">
    <source>
        <dbReference type="ARBA" id="ARBA00022840"/>
    </source>
</evidence>
<proteinExistence type="inferred from homology"/>
<gene>
    <name evidence="6" type="ORF">FSCG_01061</name>
</gene>
<dbReference type="PANTHER" id="PTHR43776:SF7">
    <property type="entry name" value="D,D-DIPEPTIDE TRANSPORT ATP-BINDING PROTEIN DDPF-RELATED"/>
    <property type="match status" value="1"/>
</dbReference>
<evidence type="ECO:0000256" key="1">
    <source>
        <dbReference type="ARBA" id="ARBA00005417"/>
    </source>
</evidence>
<keyword evidence="3" id="KW-0547">Nucleotide-binding</keyword>
<evidence type="ECO:0000256" key="2">
    <source>
        <dbReference type="ARBA" id="ARBA00022448"/>
    </source>
</evidence>